<gene>
    <name evidence="2" type="ORF">MHPYR_140032</name>
</gene>
<dbReference type="AlphaFoldDB" id="A0A1Y5P1I1"/>
<protein>
    <submittedName>
        <fullName evidence="2">Uncharacterized protein</fullName>
    </submittedName>
</protein>
<accession>A0A1Y5P1I1</accession>
<evidence type="ECO:0000313" key="2">
    <source>
        <dbReference type="EMBL" id="SBS72512.1"/>
    </source>
</evidence>
<reference evidence="2" key="1">
    <citation type="submission" date="2016-03" db="EMBL/GenBank/DDBJ databases">
        <authorList>
            <person name="Ploux O."/>
        </authorList>
    </citation>
    <scope>NUCLEOTIDE SEQUENCE</scope>
    <source>
        <strain evidence="2">UC10</strain>
    </source>
</reference>
<sequence>MSVGQPVDNPVESDVPRSVDMGQFLPTDDHLLPPELLRPLAALGLSAARKSTPAVEEEGIDMTKYAITAAIAGAMTAAVLGLAGPAQADLGHNDWVNNLGPSATAPHVDTTVHGSR</sequence>
<evidence type="ECO:0000256" key="1">
    <source>
        <dbReference type="SAM" id="MobiDB-lite"/>
    </source>
</evidence>
<proteinExistence type="predicted"/>
<dbReference type="EMBL" id="FLQS01000006">
    <property type="protein sequence ID" value="SBS72512.1"/>
    <property type="molecule type" value="Genomic_DNA"/>
</dbReference>
<name>A0A1Y5P1I1_9MYCO</name>
<organism evidence="2">
    <name type="scientific">uncultured Mycobacterium sp</name>
    <dbReference type="NCBI Taxonomy" id="171292"/>
    <lineage>
        <taxon>Bacteria</taxon>
        <taxon>Bacillati</taxon>
        <taxon>Actinomycetota</taxon>
        <taxon>Actinomycetes</taxon>
        <taxon>Mycobacteriales</taxon>
        <taxon>Mycobacteriaceae</taxon>
        <taxon>Mycobacterium</taxon>
        <taxon>environmental samples</taxon>
    </lineage>
</organism>
<feature type="region of interest" description="Disordered" evidence="1">
    <location>
        <begin position="1"/>
        <end position="22"/>
    </location>
</feature>